<dbReference type="InterPro" id="IPR008331">
    <property type="entry name" value="Ferritin_DPS_dom"/>
</dbReference>
<keyword evidence="11" id="KW-1185">Reference proteome</keyword>
<dbReference type="GO" id="GO:0008199">
    <property type="term" value="F:ferric iron binding"/>
    <property type="evidence" value="ECO:0007669"/>
    <property type="project" value="InterPro"/>
</dbReference>
<sequence>MLTQAVQEALNKQIAMEARSSQAYLAMASWAEVQPGLDGVTNFFYQQSDEERVHMLKLIRYVNERGGFALVPALPQPVVTFQSLQRVFEDFLKHEIAVSESINELVGLTLQERDFATHNFLQWYVSEQLEEEALARMLNDKLELVGDDKGGIYLFDKDIMLFRSQTTSEAKGGKS</sequence>
<keyword evidence="4" id="KW-0560">Oxidoreductase</keyword>
<comment type="similarity">
    <text evidence="1 8">Belongs to the ferritin family. Prokaryotic subfamily.</text>
</comment>
<keyword evidence="5 7" id="KW-0408">Iron</keyword>
<keyword evidence="3 7" id="KW-0479">Metal-binding</keyword>
<comment type="subcellular location">
    <subcellularLocation>
        <location evidence="8">Cytoplasm</location>
    </subcellularLocation>
</comment>
<dbReference type="InterPro" id="IPR009078">
    <property type="entry name" value="Ferritin-like_SF"/>
</dbReference>
<feature type="binding site" evidence="7">
    <location>
        <position position="95"/>
    </location>
    <ligand>
        <name>Fe cation</name>
        <dbReference type="ChEBI" id="CHEBI:24875"/>
        <label>1</label>
    </ligand>
</feature>
<evidence type="ECO:0000256" key="4">
    <source>
        <dbReference type="ARBA" id="ARBA00023002"/>
    </source>
</evidence>
<dbReference type="PANTHER" id="PTHR11431:SF127">
    <property type="entry name" value="BACTERIAL NON-HEME FERRITIN"/>
    <property type="match status" value="1"/>
</dbReference>
<dbReference type="AlphaFoldDB" id="A0A3S0JKB0"/>
<reference evidence="10 11" key="1">
    <citation type="submission" date="2018-12" db="EMBL/GenBank/DDBJ databases">
        <title>Hymenobacter gummosus sp. nov., isolated from a spring.</title>
        <authorList>
            <person name="Nie L."/>
        </authorList>
    </citation>
    <scope>NUCLEOTIDE SEQUENCE [LARGE SCALE GENOMIC DNA]</scope>
    <source>
        <strain evidence="10 11">KCTC 52166</strain>
    </source>
</reference>
<proteinExistence type="inferred from homology"/>
<dbReference type="PANTHER" id="PTHR11431">
    <property type="entry name" value="FERRITIN"/>
    <property type="match status" value="1"/>
</dbReference>
<keyword evidence="2 8" id="KW-0409">Iron storage</keyword>
<dbReference type="GO" id="GO:0016491">
    <property type="term" value="F:oxidoreductase activity"/>
    <property type="evidence" value="ECO:0007669"/>
    <property type="project" value="UniProtKB-KW"/>
</dbReference>
<dbReference type="FunFam" id="1.20.1260.10:FF:000001">
    <property type="entry name" value="Non-heme ferritin"/>
    <property type="match status" value="1"/>
</dbReference>
<dbReference type="GO" id="GO:0042802">
    <property type="term" value="F:identical protein binding"/>
    <property type="evidence" value="ECO:0007669"/>
    <property type="project" value="UniProtKB-ARBA"/>
</dbReference>
<dbReference type="RefSeq" id="WP_126691233.1">
    <property type="nucleotide sequence ID" value="NZ_RXOF01000001.1"/>
</dbReference>
<evidence type="ECO:0000313" key="10">
    <source>
        <dbReference type="EMBL" id="RTQ53307.1"/>
    </source>
</evidence>
<evidence type="ECO:0000256" key="8">
    <source>
        <dbReference type="RuleBase" id="RU361145"/>
    </source>
</evidence>
<comment type="function">
    <text evidence="8">Iron-storage protein.</text>
</comment>
<evidence type="ECO:0000256" key="2">
    <source>
        <dbReference type="ARBA" id="ARBA00022434"/>
    </source>
</evidence>
<dbReference type="InterPro" id="IPR001519">
    <property type="entry name" value="Ferritin"/>
</dbReference>
<feature type="binding site" evidence="7">
    <location>
        <position position="17"/>
    </location>
    <ligand>
        <name>Fe cation</name>
        <dbReference type="ChEBI" id="CHEBI:24875"/>
        <label>1</label>
    </ligand>
</feature>
<dbReference type="GO" id="GO:0008198">
    <property type="term" value="F:ferrous iron binding"/>
    <property type="evidence" value="ECO:0007669"/>
    <property type="project" value="TreeGrafter"/>
</dbReference>
<accession>A0A3S0JKB0</accession>
<evidence type="ECO:0000256" key="7">
    <source>
        <dbReference type="PIRSR" id="PIRSR601519-1"/>
    </source>
</evidence>
<comment type="function">
    <text evidence="6">May alleviate iron toxicity in the presence of oxygen.</text>
</comment>
<dbReference type="SUPFAM" id="SSF47240">
    <property type="entry name" value="Ferritin-like"/>
    <property type="match status" value="1"/>
</dbReference>
<organism evidence="10 11">
    <name type="scientific">Hymenobacter gummosus</name>
    <dbReference type="NCBI Taxonomy" id="1776032"/>
    <lineage>
        <taxon>Bacteria</taxon>
        <taxon>Pseudomonadati</taxon>
        <taxon>Bacteroidota</taxon>
        <taxon>Cytophagia</taxon>
        <taxon>Cytophagales</taxon>
        <taxon>Hymenobacteraceae</taxon>
        <taxon>Hymenobacter</taxon>
    </lineage>
</organism>
<dbReference type="GO" id="GO:0005737">
    <property type="term" value="C:cytoplasm"/>
    <property type="evidence" value="ECO:0007669"/>
    <property type="project" value="UniProtKB-SubCell"/>
</dbReference>
<dbReference type="OrthoDB" id="9801481at2"/>
<dbReference type="EC" id="1.16.3.2" evidence="8"/>
<dbReference type="EMBL" id="RXOF01000001">
    <property type="protein sequence ID" value="RTQ53307.1"/>
    <property type="molecule type" value="Genomic_DNA"/>
</dbReference>
<evidence type="ECO:0000313" key="11">
    <source>
        <dbReference type="Proteomes" id="UP000282184"/>
    </source>
</evidence>
<evidence type="ECO:0000259" key="9">
    <source>
        <dbReference type="PROSITE" id="PS50905"/>
    </source>
</evidence>
<dbReference type="InterPro" id="IPR012347">
    <property type="entry name" value="Ferritin-like"/>
</dbReference>
<evidence type="ECO:0000256" key="1">
    <source>
        <dbReference type="ARBA" id="ARBA00006950"/>
    </source>
</evidence>
<gene>
    <name evidence="10" type="ORF">EJV47_00790</name>
</gene>
<dbReference type="CDD" id="cd01055">
    <property type="entry name" value="Nonheme_Ferritin"/>
    <property type="match status" value="1"/>
</dbReference>
<dbReference type="Gene3D" id="1.20.1260.10">
    <property type="match status" value="1"/>
</dbReference>
<feature type="binding site" evidence="7">
    <location>
        <position position="128"/>
    </location>
    <ligand>
        <name>Fe cation</name>
        <dbReference type="ChEBI" id="CHEBI:24875"/>
        <label>1</label>
    </ligand>
</feature>
<dbReference type="PROSITE" id="PS50905">
    <property type="entry name" value="FERRITIN_LIKE"/>
    <property type="match status" value="1"/>
</dbReference>
<dbReference type="Pfam" id="PF00210">
    <property type="entry name" value="Ferritin"/>
    <property type="match status" value="1"/>
</dbReference>
<protein>
    <recommendedName>
        <fullName evidence="8">Ferritin</fullName>
        <ecNumber evidence="8">1.16.3.2</ecNumber>
    </recommendedName>
</protein>
<comment type="caution">
    <text evidence="10">The sequence shown here is derived from an EMBL/GenBank/DDBJ whole genome shotgun (WGS) entry which is preliminary data.</text>
</comment>
<evidence type="ECO:0000256" key="5">
    <source>
        <dbReference type="ARBA" id="ARBA00023004"/>
    </source>
</evidence>
<name>A0A3S0JKB0_9BACT</name>
<dbReference type="GO" id="GO:0006826">
    <property type="term" value="P:iron ion transport"/>
    <property type="evidence" value="ECO:0007669"/>
    <property type="project" value="InterPro"/>
</dbReference>
<dbReference type="InterPro" id="IPR009040">
    <property type="entry name" value="Ferritin-like_diiron"/>
</dbReference>
<evidence type="ECO:0000256" key="3">
    <source>
        <dbReference type="ARBA" id="ARBA00022723"/>
    </source>
</evidence>
<dbReference type="GO" id="GO:0006879">
    <property type="term" value="P:intracellular iron ion homeostasis"/>
    <property type="evidence" value="ECO:0007669"/>
    <property type="project" value="UniProtKB-KW"/>
</dbReference>
<keyword evidence="8" id="KW-0963">Cytoplasm</keyword>
<feature type="domain" description="Ferritin-like diiron" evidence="9">
    <location>
        <begin position="1"/>
        <end position="146"/>
    </location>
</feature>
<evidence type="ECO:0000256" key="6">
    <source>
        <dbReference type="ARBA" id="ARBA00054546"/>
    </source>
</evidence>
<feature type="binding site" evidence="7">
    <location>
        <position position="54"/>
    </location>
    <ligand>
        <name>Fe cation</name>
        <dbReference type="ChEBI" id="CHEBI:24875"/>
        <label>1</label>
    </ligand>
</feature>
<dbReference type="Proteomes" id="UP000282184">
    <property type="component" value="Unassembled WGS sequence"/>
</dbReference>
<comment type="catalytic activity">
    <reaction evidence="8">
        <text>4 Fe(2+) + O2 + 6 H2O = 4 iron(III) oxide-hydroxide + 12 H(+)</text>
        <dbReference type="Rhea" id="RHEA:11972"/>
        <dbReference type="ChEBI" id="CHEBI:15377"/>
        <dbReference type="ChEBI" id="CHEBI:15378"/>
        <dbReference type="ChEBI" id="CHEBI:15379"/>
        <dbReference type="ChEBI" id="CHEBI:29033"/>
        <dbReference type="ChEBI" id="CHEBI:78619"/>
        <dbReference type="EC" id="1.16.3.2"/>
    </reaction>
</comment>
<feature type="binding site" evidence="7">
    <location>
        <position position="51"/>
    </location>
    <ligand>
        <name>Fe cation</name>
        <dbReference type="ChEBI" id="CHEBI:24875"/>
        <label>1</label>
    </ligand>
</feature>
<dbReference type="InterPro" id="IPR041719">
    <property type="entry name" value="Ferritin_prok"/>
</dbReference>